<feature type="compositionally biased region" description="Low complexity" evidence="1">
    <location>
        <begin position="65"/>
        <end position="76"/>
    </location>
</feature>
<dbReference type="GeneID" id="102808897"/>
<feature type="non-terminal residue" evidence="3">
    <location>
        <position position="159"/>
    </location>
</feature>
<dbReference type="RefSeq" id="XP_006813832.1">
    <property type="nucleotide sequence ID" value="XM_006813769.1"/>
</dbReference>
<evidence type="ECO:0000313" key="3">
    <source>
        <dbReference type="RefSeq" id="XP_006813832.1"/>
    </source>
</evidence>
<feature type="compositionally biased region" description="Low complexity" evidence="1">
    <location>
        <begin position="88"/>
        <end position="105"/>
    </location>
</feature>
<feature type="region of interest" description="Disordered" evidence="1">
    <location>
        <begin position="1"/>
        <end position="159"/>
    </location>
</feature>
<evidence type="ECO:0000313" key="2">
    <source>
        <dbReference type="Proteomes" id="UP000694865"/>
    </source>
</evidence>
<feature type="compositionally biased region" description="Low complexity" evidence="1">
    <location>
        <begin position="7"/>
        <end position="22"/>
    </location>
</feature>
<protein>
    <submittedName>
        <fullName evidence="3">Uncharacterized protein</fullName>
    </submittedName>
</protein>
<name>A0ABM0M1E1_SACKO</name>
<dbReference type="Proteomes" id="UP000694865">
    <property type="component" value="Unplaced"/>
</dbReference>
<feature type="compositionally biased region" description="Polar residues" evidence="1">
    <location>
        <begin position="30"/>
        <end position="50"/>
    </location>
</feature>
<evidence type="ECO:0000256" key="1">
    <source>
        <dbReference type="SAM" id="MobiDB-lite"/>
    </source>
</evidence>
<accession>A0ABM0M1E1</accession>
<sequence length="159" mass="16723">MWGRGFKPSQSSSEENSKNTSNDSKESAGWSRSHQRNPSDASIGSASSLVVFNDKPIPSERTRNGSVGSSSSVKSVPPNNQQGKREGSISSSKSAPPSASGANGSDNVFVSPNEQRLKSPPSNELKGQRQIPNSASTASVDSLTSDRQPESILNPIPIL</sequence>
<gene>
    <name evidence="3" type="primary">LOC102808897</name>
</gene>
<proteinExistence type="predicted"/>
<feature type="compositionally biased region" description="Polar residues" evidence="1">
    <location>
        <begin position="130"/>
        <end position="146"/>
    </location>
</feature>
<keyword evidence="2" id="KW-1185">Reference proteome</keyword>
<reference evidence="3" key="1">
    <citation type="submission" date="2025-08" db="UniProtKB">
        <authorList>
            <consortium name="RefSeq"/>
        </authorList>
    </citation>
    <scope>IDENTIFICATION</scope>
    <source>
        <tissue evidence="3">Testes</tissue>
    </source>
</reference>
<organism evidence="2 3">
    <name type="scientific">Saccoglossus kowalevskii</name>
    <name type="common">Acorn worm</name>
    <dbReference type="NCBI Taxonomy" id="10224"/>
    <lineage>
        <taxon>Eukaryota</taxon>
        <taxon>Metazoa</taxon>
        <taxon>Hemichordata</taxon>
        <taxon>Enteropneusta</taxon>
        <taxon>Harrimaniidae</taxon>
        <taxon>Saccoglossus</taxon>
    </lineage>
</organism>